<accession>A0AAE0WFM1</accession>
<feature type="region of interest" description="Disordered" evidence="1">
    <location>
        <begin position="102"/>
        <end position="138"/>
    </location>
</feature>
<comment type="caution">
    <text evidence="2">The sequence shown here is derived from an EMBL/GenBank/DDBJ whole genome shotgun (WGS) entry which is preliminary data.</text>
</comment>
<evidence type="ECO:0000256" key="1">
    <source>
        <dbReference type="SAM" id="MobiDB-lite"/>
    </source>
</evidence>
<feature type="compositionally biased region" description="Basic and acidic residues" evidence="1">
    <location>
        <begin position="102"/>
        <end position="119"/>
    </location>
</feature>
<protein>
    <submittedName>
        <fullName evidence="2">Uncharacterized protein</fullName>
    </submittedName>
</protein>
<dbReference type="EMBL" id="JAUTXT010000043">
    <property type="protein sequence ID" value="KAK3671412.1"/>
    <property type="molecule type" value="Genomic_DNA"/>
</dbReference>
<reference evidence="2" key="1">
    <citation type="submission" date="2023-07" db="EMBL/GenBank/DDBJ databases">
        <title>Black Yeasts Isolated from many extreme environments.</title>
        <authorList>
            <person name="Coleine C."/>
            <person name="Stajich J.E."/>
            <person name="Selbmann L."/>
        </authorList>
    </citation>
    <scope>NUCLEOTIDE SEQUENCE</scope>
    <source>
        <strain evidence="2">CCFEE 5485</strain>
    </source>
</reference>
<feature type="compositionally biased region" description="Basic and acidic residues" evidence="1">
    <location>
        <begin position="128"/>
        <end position="138"/>
    </location>
</feature>
<dbReference type="Proteomes" id="UP001274830">
    <property type="component" value="Unassembled WGS sequence"/>
</dbReference>
<dbReference type="AlphaFoldDB" id="A0AAE0WFM1"/>
<sequence length="138" mass="16183">MEIDARIPVYVAMYQLMNKHYQEDREDQAFKLAHRLLADLELPDFARASCHMILSTDDDEPFYLAHAKEADRIYEEHCRSHFSEEDFPTVQYKEAKRLLAEAENSHKEDITKKDAETARIADGVADSQRSRQADRRRP</sequence>
<gene>
    <name evidence="2" type="ORF">LTR78_008690</name>
</gene>
<name>A0AAE0WFM1_9PEZI</name>
<keyword evidence="3" id="KW-1185">Reference proteome</keyword>
<evidence type="ECO:0000313" key="3">
    <source>
        <dbReference type="Proteomes" id="UP001274830"/>
    </source>
</evidence>
<organism evidence="2 3">
    <name type="scientific">Recurvomyces mirabilis</name>
    <dbReference type="NCBI Taxonomy" id="574656"/>
    <lineage>
        <taxon>Eukaryota</taxon>
        <taxon>Fungi</taxon>
        <taxon>Dikarya</taxon>
        <taxon>Ascomycota</taxon>
        <taxon>Pezizomycotina</taxon>
        <taxon>Dothideomycetes</taxon>
        <taxon>Dothideomycetidae</taxon>
        <taxon>Mycosphaerellales</taxon>
        <taxon>Teratosphaeriaceae</taxon>
        <taxon>Recurvomyces</taxon>
    </lineage>
</organism>
<evidence type="ECO:0000313" key="2">
    <source>
        <dbReference type="EMBL" id="KAK3671412.1"/>
    </source>
</evidence>
<proteinExistence type="predicted"/>